<protein>
    <recommendedName>
        <fullName evidence="3">Chromosome partitioning protein ParA</fullName>
    </recommendedName>
</protein>
<sequence>MLTPLESDATLLLTVLKPVDNELRPVETDATLLLVVLKPVDNELIPVDSQLAVVDVDVDRDATALVLVLNVVDRFSMAELVANSCEPLMASVLAALTRPAATLVI</sequence>
<dbReference type="EMBL" id="CP013421">
    <property type="protein sequence ID" value="AOJ77327.1"/>
    <property type="molecule type" value="Genomic_DNA"/>
</dbReference>
<name>A0A1B4LJM1_9BURK</name>
<evidence type="ECO:0000313" key="2">
    <source>
        <dbReference type="Proteomes" id="UP000243680"/>
    </source>
</evidence>
<dbReference type="Proteomes" id="UP000243680">
    <property type="component" value="Chromosome 3"/>
</dbReference>
<accession>A0A1B4LJM1</accession>
<evidence type="ECO:0000313" key="1">
    <source>
        <dbReference type="EMBL" id="AOJ77327.1"/>
    </source>
</evidence>
<gene>
    <name evidence="1" type="ORF">WJ35_16520</name>
</gene>
<organism evidence="1 2">
    <name type="scientific">Burkholderia ubonensis</name>
    <dbReference type="NCBI Taxonomy" id="101571"/>
    <lineage>
        <taxon>Bacteria</taxon>
        <taxon>Pseudomonadati</taxon>
        <taxon>Pseudomonadota</taxon>
        <taxon>Betaproteobacteria</taxon>
        <taxon>Burkholderiales</taxon>
        <taxon>Burkholderiaceae</taxon>
        <taxon>Burkholderia</taxon>
        <taxon>Burkholderia cepacia complex</taxon>
    </lineage>
</organism>
<evidence type="ECO:0008006" key="3">
    <source>
        <dbReference type="Google" id="ProtNLM"/>
    </source>
</evidence>
<dbReference type="AlphaFoldDB" id="A0A1B4LJM1"/>
<proteinExistence type="predicted"/>
<reference evidence="1 2" key="1">
    <citation type="submission" date="2015-12" db="EMBL/GenBank/DDBJ databases">
        <title>Diversity of Burkholderia near neighbor genomes.</title>
        <authorList>
            <person name="Sahl J."/>
            <person name="Wagner D."/>
            <person name="Keim P."/>
        </authorList>
    </citation>
    <scope>NUCLEOTIDE SEQUENCE [LARGE SCALE GENOMIC DNA]</scope>
    <source>
        <strain evidence="1 2">MSMB0783</strain>
    </source>
</reference>